<dbReference type="NCBIfam" id="TIGR00360">
    <property type="entry name" value="ComEC_N-term"/>
    <property type="match status" value="1"/>
</dbReference>
<feature type="transmembrane region" description="Helical" evidence="6">
    <location>
        <begin position="271"/>
        <end position="292"/>
    </location>
</feature>
<feature type="transmembrane region" description="Helical" evidence="6">
    <location>
        <begin position="486"/>
        <end position="505"/>
    </location>
</feature>
<dbReference type="KEGG" id="pnl:PNK_1888"/>
<evidence type="ECO:0000313" key="9">
    <source>
        <dbReference type="Proteomes" id="UP000069902"/>
    </source>
</evidence>
<dbReference type="AlphaFoldDB" id="A0A0U5JI75"/>
<dbReference type="Proteomes" id="UP000069902">
    <property type="component" value="Chromosome cPNK"/>
</dbReference>
<keyword evidence="2" id="KW-1003">Cell membrane</keyword>
<evidence type="ECO:0000256" key="2">
    <source>
        <dbReference type="ARBA" id="ARBA00022475"/>
    </source>
</evidence>
<evidence type="ECO:0000259" key="7">
    <source>
        <dbReference type="Pfam" id="PF03772"/>
    </source>
</evidence>
<dbReference type="InterPro" id="IPR004477">
    <property type="entry name" value="ComEC_N"/>
</dbReference>
<keyword evidence="9" id="KW-1185">Reference proteome</keyword>
<dbReference type="PANTHER" id="PTHR30619">
    <property type="entry name" value="DNA INTERNALIZATION/COMPETENCE PROTEIN COMEC/REC2"/>
    <property type="match status" value="1"/>
</dbReference>
<dbReference type="PATRIC" id="fig|389348.3.peg.2120"/>
<dbReference type="EMBL" id="LN879502">
    <property type="protein sequence ID" value="CUI17494.1"/>
    <property type="molecule type" value="Genomic_DNA"/>
</dbReference>
<dbReference type="RefSeq" id="WP_059061682.1">
    <property type="nucleotide sequence ID" value="NZ_LN879502.1"/>
</dbReference>
<feature type="transmembrane region" description="Helical" evidence="6">
    <location>
        <begin position="242"/>
        <end position="265"/>
    </location>
</feature>
<accession>A0A0U5JI75</accession>
<keyword evidence="5 6" id="KW-0472">Membrane</keyword>
<evidence type="ECO:0000256" key="3">
    <source>
        <dbReference type="ARBA" id="ARBA00022692"/>
    </source>
</evidence>
<comment type="subcellular location">
    <subcellularLocation>
        <location evidence="1">Cell membrane</location>
        <topology evidence="1">Multi-pass membrane protein</topology>
    </subcellularLocation>
</comment>
<evidence type="ECO:0000256" key="5">
    <source>
        <dbReference type="ARBA" id="ARBA00023136"/>
    </source>
</evidence>
<dbReference type="Pfam" id="PF03772">
    <property type="entry name" value="Competence"/>
    <property type="match status" value="1"/>
</dbReference>
<evidence type="ECO:0000313" key="8">
    <source>
        <dbReference type="EMBL" id="CUI17494.1"/>
    </source>
</evidence>
<gene>
    <name evidence="8" type="ORF">PNK_1888</name>
</gene>
<feature type="transmembrane region" description="Helical" evidence="6">
    <location>
        <begin position="390"/>
        <end position="409"/>
    </location>
</feature>
<keyword evidence="4 6" id="KW-1133">Transmembrane helix</keyword>
<proteinExistence type="predicted"/>
<name>A0A0U5JI75_9BACT</name>
<organism evidence="8 9">
    <name type="scientific">Candidatus Protochlamydia naegleriophila</name>
    <dbReference type="NCBI Taxonomy" id="389348"/>
    <lineage>
        <taxon>Bacteria</taxon>
        <taxon>Pseudomonadati</taxon>
        <taxon>Chlamydiota</taxon>
        <taxon>Chlamydiia</taxon>
        <taxon>Parachlamydiales</taxon>
        <taxon>Parachlamydiaceae</taxon>
        <taxon>Candidatus Protochlamydia</taxon>
    </lineage>
</organism>
<evidence type="ECO:0000256" key="4">
    <source>
        <dbReference type="ARBA" id="ARBA00022989"/>
    </source>
</evidence>
<keyword evidence="3 6" id="KW-0812">Transmembrane</keyword>
<dbReference type="InParanoid" id="A0A0U5JI75"/>
<feature type="transmembrane region" description="Helical" evidence="6">
    <location>
        <begin position="62"/>
        <end position="82"/>
    </location>
</feature>
<evidence type="ECO:0000256" key="1">
    <source>
        <dbReference type="ARBA" id="ARBA00004651"/>
    </source>
</evidence>
<evidence type="ECO:0000256" key="6">
    <source>
        <dbReference type="SAM" id="Phobius"/>
    </source>
</evidence>
<reference evidence="9" key="1">
    <citation type="submission" date="2015-09" db="EMBL/GenBank/DDBJ databases">
        <authorList>
            <person name="Bertelli C."/>
        </authorList>
    </citation>
    <scope>NUCLEOTIDE SEQUENCE [LARGE SCALE GENOMIC DNA]</scope>
    <source>
        <strain evidence="9">KNic</strain>
    </source>
</reference>
<dbReference type="PANTHER" id="PTHR30619:SF7">
    <property type="entry name" value="BETA-LACTAMASE DOMAIN PROTEIN"/>
    <property type="match status" value="1"/>
</dbReference>
<feature type="transmembrane region" description="Helical" evidence="6">
    <location>
        <begin position="7"/>
        <end position="28"/>
    </location>
</feature>
<dbReference type="STRING" id="389348.PNK_1888"/>
<sequence length="518" mass="58615">MPISNLIITFWISHPALLYGISLQLGFYAGFYDAFEWLIPCLGVWLPFFCHSYKERRILPKFFLSLALFLAAWAHAIVFYTWPALPEEGIPGTAHISIQSLSLQTSPFGSKWIYHCQLQRFFPTSAPKESIADQIPCSLMLPNKMTINRPLANQDYLVQGRLVEDEKGRYRLKINPYNAWSSLSNSWSYAEDRFQWKLSLSQWIRAQFKDSLNGLFLAGLATGDLDSSWIREEFARFGLQHILAISGFHFSIIASCLSFFLRLLVPRKAGATLLLIILAAYTFFLGTGASILRAWIMSSIVVIGFLCERQAKALNTLGIALMGVLAIDPLLSQTIGFQFSFLVTAAILLAYSPMNQLLSRILPKRSLSEVIEMNGWNQHGYIILALFRDALALACAVNLAALPLTLYFFQQFPWMSLFYNLFFPFLVSGSLGLLLLGGLLSPIPYLSTAIHSINNFYTSLVLQLTYRMPEHFDHYVKIESFPDSLIVFYITILMLALIALQSYLAEKDEAIGQSWSFI</sequence>
<feature type="transmembrane region" description="Helical" evidence="6">
    <location>
        <begin position="34"/>
        <end position="50"/>
    </location>
</feature>
<feature type="transmembrane region" description="Helical" evidence="6">
    <location>
        <begin position="337"/>
        <end position="358"/>
    </location>
</feature>
<protein>
    <submittedName>
        <fullName evidence="8">Putative competence protein</fullName>
    </submittedName>
</protein>
<feature type="transmembrane region" description="Helical" evidence="6">
    <location>
        <begin position="421"/>
        <end position="441"/>
    </location>
</feature>
<dbReference type="InterPro" id="IPR052159">
    <property type="entry name" value="Competence_DNA_uptake"/>
</dbReference>
<dbReference type="GO" id="GO:0005886">
    <property type="term" value="C:plasma membrane"/>
    <property type="evidence" value="ECO:0007669"/>
    <property type="project" value="UniProtKB-SubCell"/>
</dbReference>
<feature type="domain" description="ComEC/Rec2-related protein" evidence="7">
    <location>
        <begin position="230"/>
        <end position="501"/>
    </location>
</feature>